<keyword evidence="3" id="KW-0032">Aminotransferase</keyword>
<sequence length="386" mass="42502">MIPYGRQDICESDIDAVIDVLKSDFLTQGPRVPDFEKSVATKVGASHAVAVNSATSALHIACLALGLKPGDRLWTSPISFVASANCGLYCGAIVDFVDIDPETYNMSPVALEKKLQAAEADGTLPKVVVPVDMCGQSADLREIRALADRYGFKILEDASHAIGARYDGHYVGDGRYADITVFSFHPVKIITTAEGGLAVTNDKDLAQTMSLLSSHGITRDPALMTGEKDGAWYYQQIELGFNYRMTEMQAALGISQMARLDDYVARRAALAERYDRLLEGLPLRRPRQMEATASSWHLYIIQLHDASQHNSVFDSLRDAGVGVNLHYIPIHRQPYYQRLGFSAGDFPAAEDYYTRAISIPLFPTMTEDQQDYIVSRLRGLLTGARA</sequence>
<evidence type="ECO:0000256" key="2">
    <source>
        <dbReference type="RuleBase" id="RU004508"/>
    </source>
</evidence>
<dbReference type="EC" id="2.6.1.92" evidence="3"/>
<keyword evidence="2" id="KW-0663">Pyridoxal phosphate</keyword>
<evidence type="ECO:0000256" key="1">
    <source>
        <dbReference type="ARBA" id="ARBA00037999"/>
    </source>
</evidence>
<dbReference type="InterPro" id="IPR015421">
    <property type="entry name" value="PyrdxlP-dep_Trfase_major"/>
</dbReference>
<gene>
    <name evidence="3" type="primary">pseC</name>
    <name evidence="3" type="ORF">OEG82_03175</name>
</gene>
<keyword evidence="4" id="KW-1185">Reference proteome</keyword>
<dbReference type="SUPFAM" id="SSF53383">
    <property type="entry name" value="PLP-dependent transferases"/>
    <property type="match status" value="1"/>
</dbReference>
<name>A0ABT3YAY3_9HYPH</name>
<protein>
    <submittedName>
        <fullName evidence="3">UDP-4-amino-4, 6-dideoxy-N-acetyl-beta-L-altrosamine transaminase</fullName>
        <ecNumber evidence="3">2.6.1.92</ecNumber>
    </submittedName>
</protein>
<dbReference type="Gene3D" id="3.90.1150.10">
    <property type="entry name" value="Aspartate Aminotransferase, domain 1"/>
    <property type="match status" value="1"/>
</dbReference>
<accession>A0ABT3YAY3</accession>
<dbReference type="GO" id="GO:0008483">
    <property type="term" value="F:transaminase activity"/>
    <property type="evidence" value="ECO:0007669"/>
    <property type="project" value="UniProtKB-KW"/>
</dbReference>
<dbReference type="PIRSF" id="PIRSF000390">
    <property type="entry name" value="PLP_StrS"/>
    <property type="match status" value="1"/>
</dbReference>
<dbReference type="InterPro" id="IPR015422">
    <property type="entry name" value="PyrdxlP-dep_Trfase_small"/>
</dbReference>
<dbReference type="InterPro" id="IPR000653">
    <property type="entry name" value="DegT/StrS_aminotransferase"/>
</dbReference>
<proteinExistence type="inferred from homology"/>
<dbReference type="EMBL" id="JAOVZQ010000001">
    <property type="protein sequence ID" value="MCY0093038.1"/>
    <property type="molecule type" value="Genomic_DNA"/>
</dbReference>
<dbReference type="PANTHER" id="PTHR30244">
    <property type="entry name" value="TRANSAMINASE"/>
    <property type="match status" value="1"/>
</dbReference>
<dbReference type="Proteomes" id="UP001081283">
    <property type="component" value="Unassembled WGS sequence"/>
</dbReference>
<dbReference type="CDD" id="cd00616">
    <property type="entry name" value="AHBA_syn"/>
    <property type="match status" value="1"/>
</dbReference>
<keyword evidence="3" id="KW-0808">Transferase</keyword>
<evidence type="ECO:0000313" key="4">
    <source>
        <dbReference type="Proteomes" id="UP001081283"/>
    </source>
</evidence>
<evidence type="ECO:0000313" key="3">
    <source>
        <dbReference type="EMBL" id="MCY0093038.1"/>
    </source>
</evidence>
<dbReference type="InterPro" id="IPR015424">
    <property type="entry name" value="PyrdxlP-dep_Trfase"/>
</dbReference>
<dbReference type="RefSeq" id="WP_267611020.1">
    <property type="nucleotide sequence ID" value="NZ_JAOVZQ010000001.1"/>
</dbReference>
<organism evidence="3 4">
    <name type="scientific">Hoeflea ulvae</name>
    <dbReference type="NCBI Taxonomy" id="2983764"/>
    <lineage>
        <taxon>Bacteria</taxon>
        <taxon>Pseudomonadati</taxon>
        <taxon>Pseudomonadota</taxon>
        <taxon>Alphaproteobacteria</taxon>
        <taxon>Hyphomicrobiales</taxon>
        <taxon>Rhizobiaceae</taxon>
        <taxon>Hoeflea</taxon>
    </lineage>
</organism>
<dbReference type="PANTHER" id="PTHR30244:SF34">
    <property type="entry name" value="DTDP-4-AMINO-4,6-DIDEOXYGALACTOSE TRANSAMINASE"/>
    <property type="match status" value="1"/>
</dbReference>
<reference evidence="3" key="1">
    <citation type="submission" date="2022-10" db="EMBL/GenBank/DDBJ databases">
        <title>Hoeflea sp. J2-29, isolated from marine algae.</title>
        <authorList>
            <person name="Kristyanto S."/>
            <person name="Kim J.M."/>
            <person name="Jeon C.O."/>
        </authorList>
    </citation>
    <scope>NUCLEOTIDE SEQUENCE</scope>
    <source>
        <strain evidence="3">J2-29</strain>
    </source>
</reference>
<comment type="caution">
    <text evidence="3">The sequence shown here is derived from an EMBL/GenBank/DDBJ whole genome shotgun (WGS) entry which is preliminary data.</text>
</comment>
<comment type="similarity">
    <text evidence="1 2">Belongs to the DegT/DnrJ/EryC1 family.</text>
</comment>
<dbReference type="Gene3D" id="3.40.640.10">
    <property type="entry name" value="Type I PLP-dependent aspartate aminotransferase-like (Major domain)"/>
    <property type="match status" value="1"/>
</dbReference>
<dbReference type="InterPro" id="IPR020026">
    <property type="entry name" value="PseC"/>
</dbReference>
<dbReference type="Pfam" id="PF01041">
    <property type="entry name" value="DegT_DnrJ_EryC1"/>
    <property type="match status" value="1"/>
</dbReference>
<dbReference type="NCBIfam" id="TIGR03588">
    <property type="entry name" value="PseC"/>
    <property type="match status" value="1"/>
</dbReference>